<gene>
    <name evidence="1" type="ORF">NDEV_1116</name>
</gene>
<protein>
    <submittedName>
        <fullName evidence="1">Uncharacterized protein</fullName>
    </submittedName>
</protein>
<dbReference type="KEGG" id="ndv:NDEV_1116"/>
<organism evidence="1 2">
    <name type="scientific">Nitrosotalea devaniterrae</name>
    <dbReference type="NCBI Taxonomy" id="1078905"/>
    <lineage>
        <taxon>Archaea</taxon>
        <taxon>Nitrososphaerota</taxon>
        <taxon>Nitrososphaeria</taxon>
        <taxon>Nitrosotaleales</taxon>
        <taxon>Nitrosotaleaceae</taxon>
        <taxon>Nitrosotalea</taxon>
    </lineage>
</organism>
<name>A0A128A3G0_9ARCH</name>
<keyword evidence="2" id="KW-1185">Reference proteome</keyword>
<dbReference type="Proteomes" id="UP000196239">
    <property type="component" value="Chromosome 1"/>
</dbReference>
<accession>A0A128A3G0</accession>
<proteinExistence type="predicted"/>
<dbReference type="AlphaFoldDB" id="A0A128A3G0"/>
<evidence type="ECO:0000313" key="1">
    <source>
        <dbReference type="EMBL" id="CUR51881.1"/>
    </source>
</evidence>
<evidence type="ECO:0000313" key="2">
    <source>
        <dbReference type="Proteomes" id="UP000196239"/>
    </source>
</evidence>
<dbReference type="EMBL" id="LN890280">
    <property type="protein sequence ID" value="CUR51881.1"/>
    <property type="molecule type" value="Genomic_DNA"/>
</dbReference>
<reference evidence="2" key="1">
    <citation type="submission" date="2015-10" db="EMBL/GenBank/DDBJ databases">
        <authorList>
            <person name="Lehtovirta-Morley L.E."/>
            <person name="Vieille C."/>
        </authorList>
    </citation>
    <scope>NUCLEOTIDE SEQUENCE [LARGE SCALE GENOMIC DNA]</scope>
</reference>
<sequence length="71" mass="8151">MTLSSREKTIIITSHLVSLYSEMIEEGKIPQNQSVIDFLMKNIPQEYKSDLSIDLIDDVFTFIASRPMELS</sequence>